<name>L7MJS5_RHIPC</name>
<dbReference type="Gene3D" id="1.20.1200.10">
    <property type="entry name" value="Cobalamin adenosyltransferase-like"/>
    <property type="match status" value="1"/>
</dbReference>
<evidence type="ECO:0000256" key="8">
    <source>
        <dbReference type="ARBA" id="ARBA00071654"/>
    </source>
</evidence>
<dbReference type="InterPro" id="IPR036451">
    <property type="entry name" value="CblAdoTrfase-like_sf"/>
</dbReference>
<sequence>VTCCEKSKYFSASTVKSGGVRNTLRSCIISTSLFMADSGGPRQTKIYTRTGDKGTSATYTGQRRRKDDAVFEALGATDELNSHIGYVRSVLKHPEVSEQLKWVQCLLQDLQASIATPLSAASVGQRVKTEFSPEHIKELEQWIDAHSENLPPLKNFILPSGSPAGAALHIARSVCRRAERRVTTLFLEKEVDEVVMKYINRLSDYLFVAARVCSHHENAEETIYK</sequence>
<dbReference type="GO" id="GO:0005524">
    <property type="term" value="F:ATP binding"/>
    <property type="evidence" value="ECO:0007669"/>
    <property type="project" value="UniProtKB-UniRule"/>
</dbReference>
<evidence type="ECO:0000256" key="3">
    <source>
        <dbReference type="ARBA" id="ARBA00022679"/>
    </source>
</evidence>
<keyword evidence="3 10" id="KW-0808">Transferase</keyword>
<feature type="non-terminal residue" evidence="12">
    <location>
        <position position="1"/>
    </location>
</feature>
<evidence type="ECO:0000256" key="9">
    <source>
        <dbReference type="ARBA" id="ARBA00075216"/>
    </source>
</evidence>
<evidence type="ECO:0000256" key="2">
    <source>
        <dbReference type="ARBA" id="ARBA00011233"/>
    </source>
</evidence>
<dbReference type="InterPro" id="IPR016030">
    <property type="entry name" value="CblAdoTrfase-like"/>
</dbReference>
<accession>L7MJS5</accession>
<dbReference type="GO" id="GO:0009235">
    <property type="term" value="P:cobalamin metabolic process"/>
    <property type="evidence" value="ECO:0007669"/>
    <property type="project" value="UniProtKB-ARBA"/>
</dbReference>
<dbReference type="AlphaFoldDB" id="L7MJS5"/>
<dbReference type="InterPro" id="IPR029499">
    <property type="entry name" value="PduO-typ"/>
</dbReference>
<dbReference type="Pfam" id="PF01923">
    <property type="entry name" value="Cob_adeno_trans"/>
    <property type="match status" value="1"/>
</dbReference>
<evidence type="ECO:0000256" key="10">
    <source>
        <dbReference type="RuleBase" id="RU366026"/>
    </source>
</evidence>
<dbReference type="GO" id="GO:0008817">
    <property type="term" value="F:corrinoid adenosyltransferase activity"/>
    <property type="evidence" value="ECO:0007669"/>
    <property type="project" value="TreeGrafter"/>
</dbReference>
<keyword evidence="4 10" id="KW-0547">Nucleotide-binding</keyword>
<evidence type="ECO:0000256" key="6">
    <source>
        <dbReference type="ARBA" id="ARBA00051988"/>
    </source>
</evidence>
<dbReference type="PANTHER" id="PTHR12213:SF0">
    <property type="entry name" value="CORRINOID ADENOSYLTRANSFERASE MMAB"/>
    <property type="match status" value="1"/>
</dbReference>
<evidence type="ECO:0000313" key="12">
    <source>
        <dbReference type="EMBL" id="JAA64225.1"/>
    </source>
</evidence>
<feature type="domain" description="Cobalamin adenosyltransferase-like" evidence="11">
    <location>
        <begin position="46"/>
        <end position="213"/>
    </location>
</feature>
<keyword evidence="5 10" id="KW-0067">ATP-binding</keyword>
<organism evidence="12">
    <name type="scientific">Rhipicephalus pulchellus</name>
    <name type="common">Yellow backed tick</name>
    <name type="synonym">Dermacentor pulchellus</name>
    <dbReference type="NCBI Taxonomy" id="72859"/>
    <lineage>
        <taxon>Eukaryota</taxon>
        <taxon>Metazoa</taxon>
        <taxon>Ecdysozoa</taxon>
        <taxon>Arthropoda</taxon>
        <taxon>Chelicerata</taxon>
        <taxon>Arachnida</taxon>
        <taxon>Acari</taxon>
        <taxon>Parasitiformes</taxon>
        <taxon>Ixodida</taxon>
        <taxon>Ixodoidea</taxon>
        <taxon>Ixodidae</taxon>
        <taxon>Rhipicephalinae</taxon>
        <taxon>Rhipicephalus</taxon>
        <taxon>Rhipicephalus</taxon>
    </lineage>
</organism>
<comment type="similarity">
    <text evidence="1 10">Belongs to the Cob(I)alamin adenosyltransferase family.</text>
</comment>
<evidence type="ECO:0000256" key="5">
    <source>
        <dbReference type="ARBA" id="ARBA00022840"/>
    </source>
</evidence>
<evidence type="ECO:0000256" key="4">
    <source>
        <dbReference type="ARBA" id="ARBA00022741"/>
    </source>
</evidence>
<dbReference type="PANTHER" id="PTHR12213">
    <property type="entry name" value="CORRINOID ADENOSYLTRANSFERASE"/>
    <property type="match status" value="1"/>
</dbReference>
<dbReference type="EMBL" id="GACK01000809">
    <property type="protein sequence ID" value="JAA64225.1"/>
    <property type="molecule type" value="mRNA"/>
</dbReference>
<dbReference type="SUPFAM" id="SSF89028">
    <property type="entry name" value="Cobalamin adenosyltransferase-like"/>
    <property type="match status" value="1"/>
</dbReference>
<reference evidence="12" key="1">
    <citation type="submission" date="2012-11" db="EMBL/GenBank/DDBJ databases">
        <authorList>
            <person name="Lucero-Rivera Y.E."/>
            <person name="Tovar-Ramirez D."/>
        </authorList>
    </citation>
    <scope>NUCLEOTIDE SEQUENCE</scope>
    <source>
        <tissue evidence="12">Salivary gland</tissue>
    </source>
</reference>
<dbReference type="NCBIfam" id="TIGR00636">
    <property type="entry name" value="PduO_Nterm"/>
    <property type="match status" value="1"/>
</dbReference>
<evidence type="ECO:0000256" key="7">
    <source>
        <dbReference type="ARBA" id="ARBA00056747"/>
    </source>
</evidence>
<dbReference type="FunFam" id="1.20.1200.10:FF:000001">
    <property type="entry name" value="Cob(I)yrinic acid a,c-diamide adenosyltransferase"/>
    <property type="match status" value="1"/>
</dbReference>
<comment type="function">
    <text evidence="7">Converts cob(I)alamin to adenosylcobalamin (adenosylcob(III)alamin), a coenzyme for methylmalonyl-CoA mutase, therefore participates in the final step of the vitamin B12 conversion. Generates adenosylcobalamin (AdoCbl) and directly delivers the cofactor to MUT in a transfer that is stimulated by ATP-binding to MMAB and gated by MMAA.</text>
</comment>
<comment type="catalytic activity">
    <reaction evidence="6">
        <text>cob(I)alamin-[corrinoid adenosyltransferase] + ATP = apo-[corrinoid adenosyltransferase] + adenosylcob(III)alamin + triphosphate</text>
        <dbReference type="Rhea" id="RHEA:56796"/>
        <dbReference type="Rhea" id="RHEA-COMP:14743"/>
        <dbReference type="Rhea" id="RHEA-COMP:14744"/>
        <dbReference type="ChEBI" id="CHEBI:18036"/>
        <dbReference type="ChEBI" id="CHEBI:18408"/>
        <dbReference type="ChEBI" id="CHEBI:30616"/>
        <dbReference type="ChEBI" id="CHEBI:60488"/>
        <dbReference type="ChEBI" id="CHEBI:83228"/>
    </reaction>
    <physiologicalReaction direction="left-to-right" evidence="6">
        <dbReference type="Rhea" id="RHEA:56797"/>
    </physiologicalReaction>
</comment>
<reference evidence="12" key="2">
    <citation type="journal article" date="2015" name="J. Proteomics">
        <title>Sexual differences in the sialomes of the zebra tick, Rhipicephalus pulchellus.</title>
        <authorList>
            <person name="Tan A.W."/>
            <person name="Francischetti I.M."/>
            <person name="Slovak M."/>
            <person name="Kini R.M."/>
            <person name="Ribeiro J.M."/>
        </authorList>
    </citation>
    <scope>NUCLEOTIDE SEQUENCE</scope>
    <source>
        <tissue evidence="12">Salivary gland</tissue>
    </source>
</reference>
<comment type="subunit">
    <text evidence="2">Homotrimer.</text>
</comment>
<proteinExistence type="evidence at transcript level"/>
<protein>
    <recommendedName>
        <fullName evidence="8">Corrinoid adenosyltransferase MMAB</fullName>
    </recommendedName>
    <alternativeName>
        <fullName evidence="9">ATP:co(I)rrinoid adenosyltransferase MMAB</fullName>
    </alternativeName>
</protein>
<evidence type="ECO:0000259" key="11">
    <source>
        <dbReference type="Pfam" id="PF01923"/>
    </source>
</evidence>
<evidence type="ECO:0000256" key="1">
    <source>
        <dbReference type="ARBA" id="ARBA00007487"/>
    </source>
</evidence>